<dbReference type="Proteomes" id="UP000601223">
    <property type="component" value="Unassembled WGS sequence"/>
</dbReference>
<dbReference type="AlphaFoldDB" id="A0A8J3JMV8"/>
<keyword evidence="3" id="KW-1185">Reference proteome</keyword>
<comment type="caution">
    <text evidence="2">The sequence shown here is derived from an EMBL/GenBank/DDBJ whole genome shotgun (WGS) entry which is preliminary data.</text>
</comment>
<proteinExistence type="predicted"/>
<evidence type="ECO:0000256" key="1">
    <source>
        <dbReference type="SAM" id="MobiDB-lite"/>
    </source>
</evidence>
<evidence type="ECO:0000313" key="3">
    <source>
        <dbReference type="Proteomes" id="UP000601223"/>
    </source>
</evidence>
<name>A0A8J3JMV8_9ACTN</name>
<organism evidence="2 3">
    <name type="scientific">Catellatospora bangladeshensis</name>
    <dbReference type="NCBI Taxonomy" id="310355"/>
    <lineage>
        <taxon>Bacteria</taxon>
        <taxon>Bacillati</taxon>
        <taxon>Actinomycetota</taxon>
        <taxon>Actinomycetes</taxon>
        <taxon>Micromonosporales</taxon>
        <taxon>Micromonosporaceae</taxon>
        <taxon>Catellatospora</taxon>
    </lineage>
</organism>
<evidence type="ECO:0000313" key="2">
    <source>
        <dbReference type="EMBL" id="GIF80839.1"/>
    </source>
</evidence>
<accession>A0A8J3JMV8</accession>
<reference evidence="2 3" key="1">
    <citation type="submission" date="2021-01" db="EMBL/GenBank/DDBJ databases">
        <title>Whole genome shotgun sequence of Catellatospora bangladeshensis NBRC 107357.</title>
        <authorList>
            <person name="Komaki H."/>
            <person name="Tamura T."/>
        </authorList>
    </citation>
    <scope>NUCLEOTIDE SEQUENCE [LARGE SCALE GENOMIC DNA]</scope>
    <source>
        <strain evidence="2 3">NBRC 107357</strain>
    </source>
</reference>
<dbReference type="EMBL" id="BONF01000011">
    <property type="protein sequence ID" value="GIF80839.1"/>
    <property type="molecule type" value="Genomic_DNA"/>
</dbReference>
<feature type="compositionally biased region" description="Low complexity" evidence="1">
    <location>
        <begin position="54"/>
        <end position="66"/>
    </location>
</feature>
<feature type="region of interest" description="Disordered" evidence="1">
    <location>
        <begin position="42"/>
        <end position="72"/>
    </location>
</feature>
<sequence length="72" mass="7698">MAERGRPSRVAARLNDGARSQIPSPAMIAGFVSPVCSRERLHVDHVPQAPGTVRTSASRSGRPRPAASRESH</sequence>
<protein>
    <submittedName>
        <fullName evidence="2">Uncharacterized protein</fullName>
    </submittedName>
</protein>
<gene>
    <name evidence="2" type="ORF">Cba03nite_21880</name>
</gene>